<feature type="signal peptide" evidence="1">
    <location>
        <begin position="1"/>
        <end position="17"/>
    </location>
</feature>
<comment type="caution">
    <text evidence="2">The sequence shown here is derived from an EMBL/GenBank/DDBJ whole genome shotgun (WGS) entry which is preliminary data.</text>
</comment>
<feature type="chain" id="PRO_5020770129" description="HmcD domain-containing protein" evidence="1">
    <location>
        <begin position="18"/>
        <end position="284"/>
    </location>
</feature>
<evidence type="ECO:0008006" key="4">
    <source>
        <dbReference type="Google" id="ProtNLM"/>
    </source>
</evidence>
<keyword evidence="1" id="KW-0732">Signal</keyword>
<keyword evidence="3" id="KW-1185">Reference proteome</keyword>
<gene>
    <name evidence="2" type="ORF">LS72_002760</name>
</gene>
<accession>A0A4U8UG47</accession>
<dbReference type="EMBL" id="JRPC02000005">
    <property type="protein sequence ID" value="TLE16560.1"/>
    <property type="molecule type" value="Genomic_DNA"/>
</dbReference>
<organism evidence="2 3">
    <name type="scientific">Helicobacter apodemus</name>
    <dbReference type="NCBI Taxonomy" id="135569"/>
    <lineage>
        <taxon>Bacteria</taxon>
        <taxon>Pseudomonadati</taxon>
        <taxon>Campylobacterota</taxon>
        <taxon>Epsilonproteobacteria</taxon>
        <taxon>Campylobacterales</taxon>
        <taxon>Helicobacteraceae</taxon>
        <taxon>Helicobacter</taxon>
    </lineage>
</organism>
<name>A0A4U8UG47_9HELI</name>
<evidence type="ECO:0000313" key="3">
    <source>
        <dbReference type="Proteomes" id="UP000029920"/>
    </source>
</evidence>
<protein>
    <recommendedName>
        <fullName evidence="4">HmcD domain-containing protein</fullName>
    </recommendedName>
</protein>
<sequence>MKKIFLILLAISSYLLASDELNIDNLFKKQLGLRSITNFSLLSTGNANSYALYPTLSIQGDTTIWKDTKQISLNQTFIYTLTPKFDVLISGGGSYARKEYTNAFNSNFSNENNLSFDSLWLGLIYTFDSVADFVPQVKFQSAVIQRETAIEHTKNFYLKSQNLEMALRGYSDPVVYSAYAGVGYNQGRKFKMGKIDYGNSIYIGGNLSIILSPKITLDLGVEQRFQTERKINENQSSELRSIPTLSLGSTYSLNATTAISVSGSFGGSSAAPDAIFGFSLWKKF</sequence>
<dbReference type="AlphaFoldDB" id="A0A4U8UG47"/>
<proteinExistence type="predicted"/>
<dbReference type="Proteomes" id="UP000029920">
    <property type="component" value="Unassembled WGS sequence"/>
</dbReference>
<dbReference type="RefSeq" id="WP_034555144.1">
    <property type="nucleotide sequence ID" value="NZ_JRPC02000005.1"/>
</dbReference>
<reference evidence="2 3" key="1">
    <citation type="journal article" date="2014" name="Genome Announc.">
        <title>Draft genome sequences of eight enterohepatic helicobacter species isolated from both laboratory and wild rodents.</title>
        <authorList>
            <person name="Sheh A."/>
            <person name="Shen Z."/>
            <person name="Fox J.G."/>
        </authorList>
    </citation>
    <scope>NUCLEOTIDE SEQUENCE [LARGE SCALE GENOMIC DNA]</scope>
    <source>
        <strain evidence="2 3">MIT-03-7007</strain>
    </source>
</reference>
<evidence type="ECO:0000256" key="1">
    <source>
        <dbReference type="SAM" id="SignalP"/>
    </source>
</evidence>
<evidence type="ECO:0000313" key="2">
    <source>
        <dbReference type="EMBL" id="TLE16560.1"/>
    </source>
</evidence>